<dbReference type="Pfam" id="PF00665">
    <property type="entry name" value="rve"/>
    <property type="match status" value="1"/>
</dbReference>
<dbReference type="FunFam" id="1.10.340.70:FF:000001">
    <property type="entry name" value="Retrovirus-related Pol polyprotein from transposon gypsy-like Protein"/>
    <property type="match status" value="1"/>
</dbReference>
<feature type="compositionally biased region" description="Polar residues" evidence="1">
    <location>
        <begin position="7"/>
        <end position="16"/>
    </location>
</feature>
<accession>A0A6A4BM45</accession>
<organism evidence="3 4">
    <name type="scientific">Phytophthora rubi</name>
    <dbReference type="NCBI Taxonomy" id="129364"/>
    <lineage>
        <taxon>Eukaryota</taxon>
        <taxon>Sar</taxon>
        <taxon>Stramenopiles</taxon>
        <taxon>Oomycota</taxon>
        <taxon>Peronosporomycetes</taxon>
        <taxon>Peronosporales</taxon>
        <taxon>Peronosporaceae</taxon>
        <taxon>Phytophthora</taxon>
    </lineage>
</organism>
<sequence length="452" mass="50750">MADLLNDANSDDQSSPLVGEGPAGGPRDTETPNAGSDPAGRGSAEVGESDPVAGDLSEPLEAPIEQLLVSPVDVFGLQQDRFVAEQRRTPWILAMLAYLESGALALDPQLRTRTLLMAPNYIVRNGVLMRRVHLKARAGPASSLEVPVIPIQFISTVLHHCHTDVLAAHVGVTKTMDKVRKHAFWHGWKRDVAEYVRECSTCGSGKGHRPWRNGLMQRMPIHELSGPFSLLVVDAVGPLVATPRGNKFILVFADYFTRWVEAFAIPRLDTTTFVETMVNEVISRHGLPERLLSDQGSNFISELARSFYETLGIKKLFGAAYHPQTQGLVERFNGTLLGMLILFVNETQTDWDLYLPRVSFAYWTSYREALRDSPFFSLYGRDPILPLDLAFLSTNHEWKSNEVASYRRCLFLSLRDTRRMVERQLIKAQDRHAHRLEGLTETKFEEGDPVWV</sequence>
<evidence type="ECO:0000313" key="3">
    <source>
        <dbReference type="EMBL" id="KAE9274664.1"/>
    </source>
</evidence>
<gene>
    <name evidence="3" type="ORF">PR003_g29542</name>
</gene>
<evidence type="ECO:0000256" key="1">
    <source>
        <dbReference type="SAM" id="MobiDB-lite"/>
    </source>
</evidence>
<dbReference type="Gene3D" id="3.30.420.10">
    <property type="entry name" value="Ribonuclease H-like superfamily/Ribonuclease H"/>
    <property type="match status" value="1"/>
</dbReference>
<dbReference type="InterPro" id="IPR041588">
    <property type="entry name" value="Integrase_H2C2"/>
</dbReference>
<dbReference type="Gene3D" id="1.10.340.70">
    <property type="match status" value="1"/>
</dbReference>
<feature type="domain" description="Integrase catalytic" evidence="2">
    <location>
        <begin position="223"/>
        <end position="391"/>
    </location>
</feature>
<dbReference type="GO" id="GO:0015074">
    <property type="term" value="P:DNA integration"/>
    <property type="evidence" value="ECO:0007669"/>
    <property type="project" value="InterPro"/>
</dbReference>
<dbReference type="SUPFAM" id="SSF53098">
    <property type="entry name" value="Ribonuclease H-like"/>
    <property type="match status" value="1"/>
</dbReference>
<evidence type="ECO:0000259" key="2">
    <source>
        <dbReference type="PROSITE" id="PS50994"/>
    </source>
</evidence>
<comment type="caution">
    <text evidence="3">The sequence shown here is derived from an EMBL/GenBank/DDBJ whole genome shotgun (WGS) entry which is preliminary data.</text>
</comment>
<dbReference type="PROSITE" id="PS50994">
    <property type="entry name" value="INTEGRASE"/>
    <property type="match status" value="1"/>
</dbReference>
<dbReference type="InterPro" id="IPR050951">
    <property type="entry name" value="Retrovirus_Pol_polyprotein"/>
</dbReference>
<dbReference type="AlphaFoldDB" id="A0A6A4BM45"/>
<dbReference type="EMBL" id="QXFT01005012">
    <property type="protein sequence ID" value="KAE9274664.1"/>
    <property type="molecule type" value="Genomic_DNA"/>
</dbReference>
<dbReference type="GO" id="GO:0003676">
    <property type="term" value="F:nucleic acid binding"/>
    <property type="evidence" value="ECO:0007669"/>
    <property type="project" value="InterPro"/>
</dbReference>
<dbReference type="PANTHER" id="PTHR37984:SF5">
    <property type="entry name" value="PROTEIN NYNRIN-LIKE"/>
    <property type="match status" value="1"/>
</dbReference>
<feature type="region of interest" description="Disordered" evidence="1">
    <location>
        <begin position="1"/>
        <end position="56"/>
    </location>
</feature>
<dbReference type="FunFam" id="3.30.420.10:FF:000032">
    <property type="entry name" value="Retrovirus-related Pol polyprotein from transposon 297-like Protein"/>
    <property type="match status" value="1"/>
</dbReference>
<evidence type="ECO:0000313" key="4">
    <source>
        <dbReference type="Proteomes" id="UP000434957"/>
    </source>
</evidence>
<dbReference type="InterPro" id="IPR012337">
    <property type="entry name" value="RNaseH-like_sf"/>
</dbReference>
<dbReference type="PANTHER" id="PTHR37984">
    <property type="entry name" value="PROTEIN CBG26694"/>
    <property type="match status" value="1"/>
</dbReference>
<name>A0A6A4BM45_9STRA</name>
<dbReference type="InterPro" id="IPR001584">
    <property type="entry name" value="Integrase_cat-core"/>
</dbReference>
<dbReference type="InterPro" id="IPR036397">
    <property type="entry name" value="RNaseH_sf"/>
</dbReference>
<keyword evidence="4" id="KW-1185">Reference proteome</keyword>
<proteinExistence type="predicted"/>
<dbReference type="Pfam" id="PF17921">
    <property type="entry name" value="Integrase_H2C2"/>
    <property type="match status" value="1"/>
</dbReference>
<dbReference type="Proteomes" id="UP000434957">
    <property type="component" value="Unassembled WGS sequence"/>
</dbReference>
<reference evidence="3 4" key="1">
    <citation type="submission" date="2018-08" db="EMBL/GenBank/DDBJ databases">
        <title>Genomic investigation of the strawberry pathogen Phytophthora fragariae indicates pathogenicity is determined by transcriptional variation in three key races.</title>
        <authorList>
            <person name="Adams T.M."/>
            <person name="Armitage A.D."/>
            <person name="Sobczyk M.K."/>
            <person name="Bates H.J."/>
            <person name="Dunwell J.M."/>
            <person name="Nellist C.F."/>
            <person name="Harrison R.J."/>
        </authorList>
    </citation>
    <scope>NUCLEOTIDE SEQUENCE [LARGE SCALE GENOMIC DNA]</scope>
    <source>
        <strain evidence="3 4">SCRP333</strain>
    </source>
</reference>
<protein>
    <recommendedName>
        <fullName evidence="2">Integrase catalytic domain-containing protein</fullName>
    </recommendedName>
</protein>